<dbReference type="EMBL" id="BMAW01017289">
    <property type="protein sequence ID" value="GFT53188.1"/>
    <property type="molecule type" value="Genomic_DNA"/>
</dbReference>
<comment type="caution">
    <text evidence="1">The sequence shown here is derived from an EMBL/GenBank/DDBJ whole genome shotgun (WGS) entry which is preliminary data.</text>
</comment>
<dbReference type="Proteomes" id="UP000887013">
    <property type="component" value="Unassembled WGS sequence"/>
</dbReference>
<accession>A0A8X6TV29</accession>
<protein>
    <submittedName>
        <fullName evidence="1">HTH CENPB-type domain-containing protein</fullName>
    </submittedName>
</protein>
<evidence type="ECO:0000313" key="1">
    <source>
        <dbReference type="EMBL" id="GFT53188.1"/>
    </source>
</evidence>
<keyword evidence="2" id="KW-1185">Reference proteome</keyword>
<gene>
    <name evidence="1" type="ORF">NPIL_608351</name>
</gene>
<dbReference type="AlphaFoldDB" id="A0A8X6TV29"/>
<feature type="non-terminal residue" evidence="1">
    <location>
        <position position="1"/>
    </location>
</feature>
<name>A0A8X6TV29_NEPPI</name>
<sequence>SERELLPGSSSASDAEEFQTSKGWFDWFVKCYQLQIANSHEETAPEDTEVAEKYPETFKQLIEEKGFKPEQQVFYMNEAGLFCKKNTSKTFRMKNKMKAPGF</sequence>
<dbReference type="OrthoDB" id="125347at2759"/>
<proteinExistence type="predicted"/>
<organism evidence="1 2">
    <name type="scientific">Nephila pilipes</name>
    <name type="common">Giant wood spider</name>
    <name type="synonym">Nephila maculata</name>
    <dbReference type="NCBI Taxonomy" id="299642"/>
    <lineage>
        <taxon>Eukaryota</taxon>
        <taxon>Metazoa</taxon>
        <taxon>Ecdysozoa</taxon>
        <taxon>Arthropoda</taxon>
        <taxon>Chelicerata</taxon>
        <taxon>Arachnida</taxon>
        <taxon>Araneae</taxon>
        <taxon>Araneomorphae</taxon>
        <taxon>Entelegynae</taxon>
        <taxon>Araneoidea</taxon>
        <taxon>Nephilidae</taxon>
        <taxon>Nephila</taxon>
    </lineage>
</organism>
<evidence type="ECO:0000313" key="2">
    <source>
        <dbReference type="Proteomes" id="UP000887013"/>
    </source>
</evidence>
<reference evidence="1" key="1">
    <citation type="submission" date="2020-08" db="EMBL/GenBank/DDBJ databases">
        <title>Multicomponent nature underlies the extraordinary mechanical properties of spider dragline silk.</title>
        <authorList>
            <person name="Kono N."/>
            <person name="Nakamura H."/>
            <person name="Mori M."/>
            <person name="Yoshida Y."/>
            <person name="Ohtoshi R."/>
            <person name="Malay A.D."/>
            <person name="Moran D.A.P."/>
            <person name="Tomita M."/>
            <person name="Numata K."/>
            <person name="Arakawa K."/>
        </authorList>
    </citation>
    <scope>NUCLEOTIDE SEQUENCE</scope>
</reference>